<sequence length="54" mass="6250">MCQYSSNCRCSSKIHDVTTLVQLESCWLPPRYVCHYCTLRVIVPCWPLLCSEAL</sequence>
<evidence type="ECO:0000313" key="2">
    <source>
        <dbReference type="Proteomes" id="UP000054995"/>
    </source>
</evidence>
<organism evidence="1 2">
    <name type="scientific">Trichinella pseudospiralis</name>
    <name type="common">Parasitic roundworm</name>
    <dbReference type="NCBI Taxonomy" id="6337"/>
    <lineage>
        <taxon>Eukaryota</taxon>
        <taxon>Metazoa</taxon>
        <taxon>Ecdysozoa</taxon>
        <taxon>Nematoda</taxon>
        <taxon>Enoplea</taxon>
        <taxon>Dorylaimia</taxon>
        <taxon>Trichinellida</taxon>
        <taxon>Trichinellidae</taxon>
        <taxon>Trichinella</taxon>
    </lineage>
</organism>
<gene>
    <name evidence="1" type="ORF">T4D_1864</name>
</gene>
<name>A0A0V1DNN8_TRIPS</name>
<reference evidence="1 2" key="1">
    <citation type="submission" date="2015-01" db="EMBL/GenBank/DDBJ databases">
        <title>Evolution of Trichinella species and genotypes.</title>
        <authorList>
            <person name="Korhonen P.K."/>
            <person name="Edoardo P."/>
            <person name="Giuseppe L.R."/>
            <person name="Gasser R.B."/>
        </authorList>
    </citation>
    <scope>NUCLEOTIDE SEQUENCE [LARGE SCALE GENOMIC DNA]</scope>
    <source>
        <strain evidence="1">ISS470</strain>
    </source>
</reference>
<proteinExistence type="predicted"/>
<dbReference type="AlphaFoldDB" id="A0A0V1DNN8"/>
<accession>A0A0V1DNN8</accession>
<comment type="caution">
    <text evidence="1">The sequence shown here is derived from an EMBL/GenBank/DDBJ whole genome shotgun (WGS) entry which is preliminary data.</text>
</comment>
<protein>
    <submittedName>
        <fullName evidence="1">Uncharacterized protein</fullName>
    </submittedName>
</protein>
<evidence type="ECO:0000313" key="1">
    <source>
        <dbReference type="EMBL" id="KRY62918.1"/>
    </source>
</evidence>
<dbReference type="Proteomes" id="UP000054995">
    <property type="component" value="Unassembled WGS sequence"/>
</dbReference>
<dbReference type="EMBL" id="JYDT01002866">
    <property type="protein sequence ID" value="KRY62918.1"/>
    <property type="molecule type" value="Genomic_DNA"/>
</dbReference>
<keyword evidence="2" id="KW-1185">Reference proteome</keyword>